<evidence type="ECO:0000256" key="5">
    <source>
        <dbReference type="ARBA" id="ARBA00022776"/>
    </source>
</evidence>
<feature type="coiled-coil region" evidence="9">
    <location>
        <begin position="328"/>
        <end position="355"/>
    </location>
</feature>
<evidence type="ECO:0000256" key="7">
    <source>
        <dbReference type="ARBA" id="ARBA00023306"/>
    </source>
</evidence>
<name>A0A0E0H2K8_ORYNI</name>
<evidence type="ECO:0000256" key="9">
    <source>
        <dbReference type="SAM" id="Coils"/>
    </source>
</evidence>
<dbReference type="GO" id="GO:0031262">
    <property type="term" value="C:Ndc80 complex"/>
    <property type="evidence" value="ECO:0007669"/>
    <property type="project" value="InterPro"/>
</dbReference>
<evidence type="ECO:0000313" key="11">
    <source>
        <dbReference type="EnsemblPlants" id="ONIVA04G15410.1"/>
    </source>
</evidence>
<keyword evidence="8" id="KW-0137">Centromere</keyword>
<accession>A0A0E0H2K8</accession>
<dbReference type="GO" id="GO:0051301">
    <property type="term" value="P:cell division"/>
    <property type="evidence" value="ECO:0007669"/>
    <property type="project" value="UniProtKB-KW"/>
</dbReference>
<evidence type="ECO:0000259" key="10">
    <source>
        <dbReference type="Pfam" id="PF03800"/>
    </source>
</evidence>
<feature type="coiled-coil region" evidence="9">
    <location>
        <begin position="229"/>
        <end position="284"/>
    </location>
</feature>
<dbReference type="HOGENOM" id="CLU_025461_0_1_1"/>
<keyword evidence="12" id="KW-1185">Reference proteome</keyword>
<dbReference type="InterPro" id="IPR038275">
    <property type="entry name" value="Nuf2_N_sf"/>
</dbReference>
<dbReference type="PANTHER" id="PTHR48441">
    <property type="match status" value="1"/>
</dbReference>
<dbReference type="eggNOG" id="KOG4438">
    <property type="taxonomic scope" value="Eukaryota"/>
</dbReference>
<keyword evidence="5" id="KW-0498">Mitosis</keyword>
<comment type="similarity">
    <text evidence="2">Belongs to the NUF2 family.</text>
</comment>
<dbReference type="Pfam" id="PF03800">
    <property type="entry name" value="Nuf2"/>
    <property type="match status" value="1"/>
</dbReference>
<evidence type="ECO:0000256" key="3">
    <source>
        <dbReference type="ARBA" id="ARBA00022454"/>
    </source>
</evidence>
<dbReference type="EnsemblPlants" id="ONIVA04G15410.1">
    <property type="protein sequence ID" value="ONIVA04G15410.1"/>
    <property type="gene ID" value="ONIVA04G15410"/>
</dbReference>
<evidence type="ECO:0000256" key="8">
    <source>
        <dbReference type="ARBA" id="ARBA00023328"/>
    </source>
</evidence>
<evidence type="ECO:0000256" key="4">
    <source>
        <dbReference type="ARBA" id="ARBA00022618"/>
    </source>
</evidence>
<evidence type="ECO:0000256" key="6">
    <source>
        <dbReference type="ARBA" id="ARBA00023054"/>
    </source>
</evidence>
<evidence type="ECO:0000313" key="12">
    <source>
        <dbReference type="Proteomes" id="UP000006591"/>
    </source>
</evidence>
<dbReference type="Gene3D" id="1.10.418.60">
    <property type="entry name" value="Ncd80 complex, Nuf2 subunit"/>
    <property type="match status" value="1"/>
</dbReference>
<reference evidence="11" key="2">
    <citation type="submission" date="2018-04" db="EMBL/GenBank/DDBJ databases">
        <title>OnivRS2 (Oryza nivara Reference Sequence Version 2).</title>
        <authorList>
            <person name="Zhang J."/>
            <person name="Kudrna D."/>
            <person name="Lee S."/>
            <person name="Talag J."/>
            <person name="Rajasekar S."/>
            <person name="Welchert J."/>
            <person name="Hsing Y.-I."/>
            <person name="Wing R.A."/>
        </authorList>
    </citation>
    <scope>NUCLEOTIDE SEQUENCE [LARGE SCALE GENOMIC DNA]</scope>
    <source>
        <strain evidence="11">SL10</strain>
    </source>
</reference>
<dbReference type="AlphaFoldDB" id="A0A0E0H2K8"/>
<evidence type="ECO:0000256" key="1">
    <source>
        <dbReference type="ARBA" id="ARBA00004584"/>
    </source>
</evidence>
<sequence length="558" mass="63009">MGFGPRTLPKRRICSRVFRFRKAGKRSGKPSKYLAFHFFFFAFEIPRIWFPLLIWGNGGGGERAAAAATAAAKKKMASNFSFPPLAPEQIAEALHTYGLAPTANLRAEDIANPQPDLLPAVISNFLATVVDPTGADDLDGQLGFDALASLDNPEHYREGIRVLRLHKRANAFLESIQFPGFTLRDLLRPDQRRLVQVLSALINFLYYRDEKLALLQPIIHEFPNLDERCMELNAKIAEHQKAIADQELAAQMEVPMVQQLEAEVNSLKQKLVEYNKKQLALRANATAINDKKEETHRKVISKSDFELVKLAQENSKLLSKIVQSPEKLQRALEEKKTARAELKNAEKIAMQSVQEKTATLEIYSKGYEKLSKHSSKIQALQEQFTATKALEKEVKARKAKISDESVEIMALDTKTIEWDGKVHEMEECVKAKEKERDQIVADENQKLAALRSEVEWKLKCLEPRERKVEETIAKATKLCAEVDSTRTDAAEELRLIYAKFQQIGHAFTCYKDNFKTFLEQVDEVSKETLESLGRQAVEPLDTSATLSIEKENSCGPAP</sequence>
<dbReference type="PANTHER" id="PTHR48441:SF1">
    <property type="entry name" value="NT-3"/>
    <property type="match status" value="1"/>
</dbReference>
<comment type="subcellular location">
    <subcellularLocation>
        <location evidence="1">Chromosome</location>
        <location evidence="1">Centromere</location>
    </subcellularLocation>
</comment>
<dbReference type="STRING" id="4536.A0A0E0H2K8"/>
<feature type="domain" description="Kinetochore protein Nuf2 N-terminal" evidence="10">
    <location>
        <begin position="79"/>
        <end position="222"/>
    </location>
</feature>
<keyword evidence="3" id="KW-0158">Chromosome</keyword>
<dbReference type="OMA" id="TGAMIND"/>
<keyword evidence="6 9" id="KW-0175">Coiled coil</keyword>
<reference evidence="11" key="1">
    <citation type="submission" date="2015-04" db="UniProtKB">
        <authorList>
            <consortium name="EnsemblPlants"/>
        </authorList>
    </citation>
    <scope>IDENTIFICATION</scope>
    <source>
        <strain evidence="11">SL10</strain>
    </source>
</reference>
<dbReference type="FunFam" id="1.10.418.60:FF:000002">
    <property type="entry name" value="Nuf2 family protein, expressed"/>
    <property type="match status" value="1"/>
</dbReference>
<dbReference type="Proteomes" id="UP000006591">
    <property type="component" value="Chromosome 4"/>
</dbReference>
<keyword evidence="4" id="KW-0132">Cell division</keyword>
<keyword evidence="7" id="KW-0131">Cell cycle</keyword>
<organism evidence="11">
    <name type="scientific">Oryza nivara</name>
    <name type="common">Indian wild rice</name>
    <name type="synonym">Oryza sativa f. spontanea</name>
    <dbReference type="NCBI Taxonomy" id="4536"/>
    <lineage>
        <taxon>Eukaryota</taxon>
        <taxon>Viridiplantae</taxon>
        <taxon>Streptophyta</taxon>
        <taxon>Embryophyta</taxon>
        <taxon>Tracheophyta</taxon>
        <taxon>Spermatophyta</taxon>
        <taxon>Magnoliopsida</taxon>
        <taxon>Liliopsida</taxon>
        <taxon>Poales</taxon>
        <taxon>Poaceae</taxon>
        <taxon>BOP clade</taxon>
        <taxon>Oryzoideae</taxon>
        <taxon>Oryzeae</taxon>
        <taxon>Oryzinae</taxon>
        <taxon>Oryza</taxon>
    </lineage>
</organism>
<proteinExistence type="inferred from homology"/>
<dbReference type="Gramene" id="ONIVA04G15410.1">
    <property type="protein sequence ID" value="ONIVA04G15410.1"/>
    <property type="gene ID" value="ONIVA04G15410"/>
</dbReference>
<protein>
    <recommendedName>
        <fullName evidence="10">Kinetochore protein Nuf2 N-terminal domain-containing protein</fullName>
    </recommendedName>
</protein>
<evidence type="ECO:0000256" key="2">
    <source>
        <dbReference type="ARBA" id="ARBA00005498"/>
    </source>
</evidence>
<dbReference type="InterPro" id="IPR005549">
    <property type="entry name" value="Kinetochore_Nuf2_N"/>
</dbReference>